<evidence type="ECO:0000259" key="1">
    <source>
        <dbReference type="Pfam" id="PF12867"/>
    </source>
</evidence>
<dbReference type="Proteomes" id="UP000665561">
    <property type="component" value="Unassembled WGS sequence"/>
</dbReference>
<dbReference type="InterPro" id="IPR034660">
    <property type="entry name" value="DinB/YfiT-like"/>
</dbReference>
<evidence type="ECO:0000313" key="2">
    <source>
        <dbReference type="EMBL" id="NBD23228.1"/>
    </source>
</evidence>
<dbReference type="SUPFAM" id="SSF109854">
    <property type="entry name" value="DinB/YfiT-like putative metalloenzymes"/>
    <property type="match status" value="1"/>
</dbReference>
<sequence length="163" mass="18753">MSKTELLLRGWDYAYGQEDWYPPLSDALNGLTAEQAHWRPEGGHVNTVRETVQHLIFYKERLLKRLTGEERAYPEGVTNDDTFAVPAASQADWNDALDRLRAIHAGIRAQLAGWTEEDFERKLPTTTFGNWAHSLAMHDAYHTGQIIMVRKLQGSWPERRSFD</sequence>
<dbReference type="InterPro" id="IPR024775">
    <property type="entry name" value="DinB-like"/>
</dbReference>
<feature type="domain" description="DinB-like" evidence="1">
    <location>
        <begin position="25"/>
        <end position="146"/>
    </location>
</feature>
<protein>
    <submittedName>
        <fullName evidence="2">DUF664 domain-containing protein</fullName>
    </submittedName>
</protein>
<name>A0ABW9XKU7_9BACL</name>
<dbReference type="RefSeq" id="WP_161741657.1">
    <property type="nucleotide sequence ID" value="NZ_JAAAMV010000002.1"/>
</dbReference>
<dbReference type="EMBL" id="JAAAMV010000002">
    <property type="protein sequence ID" value="NBD23228.1"/>
    <property type="molecule type" value="Genomic_DNA"/>
</dbReference>
<reference evidence="2 3" key="1">
    <citation type="submission" date="2020-01" db="EMBL/GenBank/DDBJ databases">
        <title>Paenibacillus soybeanensis sp. nov. isolated from the nodules of soybean (Glycine max(L.) Merr).</title>
        <authorList>
            <person name="Wang H."/>
        </authorList>
    </citation>
    <scope>NUCLEOTIDE SEQUENCE [LARGE SCALE GENOMIC DNA]</scope>
    <source>
        <strain evidence="2 3">T1</strain>
    </source>
</reference>
<accession>A0ABW9XKU7</accession>
<dbReference type="Gene3D" id="1.20.120.450">
    <property type="entry name" value="dinb family like domain"/>
    <property type="match status" value="1"/>
</dbReference>
<comment type="caution">
    <text evidence="2">The sequence shown here is derived from an EMBL/GenBank/DDBJ whole genome shotgun (WGS) entry which is preliminary data.</text>
</comment>
<proteinExistence type="predicted"/>
<dbReference type="Pfam" id="PF12867">
    <property type="entry name" value="DinB_2"/>
    <property type="match status" value="1"/>
</dbReference>
<evidence type="ECO:0000313" key="3">
    <source>
        <dbReference type="Proteomes" id="UP000665561"/>
    </source>
</evidence>
<organism evidence="2 3">
    <name type="scientific">Paenibacillus glycinis</name>
    <dbReference type="NCBI Taxonomy" id="2697035"/>
    <lineage>
        <taxon>Bacteria</taxon>
        <taxon>Bacillati</taxon>
        <taxon>Bacillota</taxon>
        <taxon>Bacilli</taxon>
        <taxon>Bacillales</taxon>
        <taxon>Paenibacillaceae</taxon>
        <taxon>Paenibacillus</taxon>
    </lineage>
</organism>
<gene>
    <name evidence="2" type="ORF">GT019_05040</name>
</gene>
<keyword evidence="3" id="KW-1185">Reference proteome</keyword>